<dbReference type="OrthoDB" id="434939at2759"/>
<proteinExistence type="predicted"/>
<protein>
    <submittedName>
        <fullName evidence="2">Condensin complex subunit 1</fullName>
    </submittedName>
</protein>
<reference evidence="2 3" key="1">
    <citation type="journal article" date="2016" name="Genome Biol. Evol.">
        <title>Gene Family Evolution Reflects Adaptation to Soil Environmental Stressors in the Genome of the Collembolan Orchesella cincta.</title>
        <authorList>
            <person name="Faddeeva-Vakhrusheva A."/>
            <person name="Derks M.F."/>
            <person name="Anvar S.Y."/>
            <person name="Agamennone V."/>
            <person name="Suring W."/>
            <person name="Smit S."/>
            <person name="van Straalen N.M."/>
            <person name="Roelofs D."/>
        </authorList>
    </citation>
    <scope>NUCLEOTIDE SEQUENCE [LARGE SCALE GENOMIC DNA]</scope>
    <source>
        <tissue evidence="2">Mixed pool</tissue>
    </source>
</reference>
<dbReference type="Proteomes" id="UP000094527">
    <property type="component" value="Unassembled WGS sequence"/>
</dbReference>
<evidence type="ECO:0000256" key="1">
    <source>
        <dbReference type="SAM" id="MobiDB-lite"/>
    </source>
</evidence>
<gene>
    <name evidence="2" type="ORF">Ocin01_09868</name>
</gene>
<organism evidence="2 3">
    <name type="scientific">Orchesella cincta</name>
    <name type="common">Springtail</name>
    <name type="synonym">Podura cincta</name>
    <dbReference type="NCBI Taxonomy" id="48709"/>
    <lineage>
        <taxon>Eukaryota</taxon>
        <taxon>Metazoa</taxon>
        <taxon>Ecdysozoa</taxon>
        <taxon>Arthropoda</taxon>
        <taxon>Hexapoda</taxon>
        <taxon>Collembola</taxon>
        <taxon>Entomobryomorpha</taxon>
        <taxon>Entomobryoidea</taxon>
        <taxon>Orchesellidae</taxon>
        <taxon>Orchesellinae</taxon>
        <taxon>Orchesella</taxon>
    </lineage>
</organism>
<feature type="compositionally biased region" description="Basic and acidic residues" evidence="1">
    <location>
        <begin position="159"/>
        <end position="180"/>
    </location>
</feature>
<evidence type="ECO:0000313" key="2">
    <source>
        <dbReference type="EMBL" id="ODM96806.1"/>
    </source>
</evidence>
<dbReference type="AlphaFoldDB" id="A0A1D2MUX8"/>
<sequence>MKASDIVNEKKDGQPGGIKSQFDMQRDEAISELQGTASKQKFQKPNKHLVDKEITDIMDEGFSQTDAEYAMKRFKNPQKALKFLKESKNRQDGKEVPRPPVERKDRRRKGKGMDDEEEQDVPVEYRCPTKSTSLFAFIETKIKTDPEKPAQTNGPASRGHGDRSRDLEDGMGRLNIKESSESYSSYSRSDRGGRGGRGYRGRGDRGGGGITVIHITTTTSLRKQAAS</sequence>
<keyword evidence="3" id="KW-1185">Reference proteome</keyword>
<accession>A0A1D2MUX8</accession>
<evidence type="ECO:0000313" key="3">
    <source>
        <dbReference type="Proteomes" id="UP000094527"/>
    </source>
</evidence>
<comment type="caution">
    <text evidence="2">The sequence shown here is derived from an EMBL/GenBank/DDBJ whole genome shotgun (WGS) entry which is preliminary data.</text>
</comment>
<feature type="region of interest" description="Disordered" evidence="1">
    <location>
        <begin position="1"/>
        <end position="27"/>
    </location>
</feature>
<name>A0A1D2MUX8_ORCCI</name>
<dbReference type="EMBL" id="LJIJ01000501">
    <property type="protein sequence ID" value="ODM96806.1"/>
    <property type="molecule type" value="Genomic_DNA"/>
</dbReference>
<feature type="region of interest" description="Disordered" evidence="1">
    <location>
        <begin position="80"/>
        <end position="211"/>
    </location>
</feature>
<feature type="compositionally biased region" description="Basic and acidic residues" evidence="1">
    <location>
        <begin position="83"/>
        <end position="104"/>
    </location>
</feature>
<dbReference type="STRING" id="48709.A0A1D2MUX8"/>